<feature type="transmembrane region" description="Helical" evidence="4">
    <location>
        <begin position="170"/>
        <end position="193"/>
    </location>
</feature>
<feature type="transmembrane region" description="Helical" evidence="4">
    <location>
        <begin position="105"/>
        <end position="125"/>
    </location>
</feature>
<dbReference type="SMART" id="SM00421">
    <property type="entry name" value="HTH_LUXR"/>
    <property type="match status" value="1"/>
</dbReference>
<dbReference type="Proteomes" id="UP000002026">
    <property type="component" value="Chromosome"/>
</dbReference>
<evidence type="ECO:0000256" key="1">
    <source>
        <dbReference type="ARBA" id="ARBA00023015"/>
    </source>
</evidence>
<evidence type="ECO:0000256" key="2">
    <source>
        <dbReference type="ARBA" id="ARBA00023125"/>
    </source>
</evidence>
<organism evidence="6 7">
    <name type="scientific">Slackia heliotrinireducens (strain ATCC 29202 / DSM 20476 / NCTC 11029 / RHS 1)</name>
    <name type="common">Peptococcus heliotrinreducens</name>
    <dbReference type="NCBI Taxonomy" id="471855"/>
    <lineage>
        <taxon>Bacteria</taxon>
        <taxon>Bacillati</taxon>
        <taxon>Actinomycetota</taxon>
        <taxon>Coriobacteriia</taxon>
        <taxon>Eggerthellales</taxon>
        <taxon>Eggerthellaceae</taxon>
        <taxon>Slackia</taxon>
    </lineage>
</organism>
<dbReference type="Gene3D" id="1.10.10.10">
    <property type="entry name" value="Winged helix-like DNA-binding domain superfamily/Winged helix DNA-binding domain"/>
    <property type="match status" value="1"/>
</dbReference>
<keyword evidence="4" id="KW-0812">Transmembrane</keyword>
<feature type="transmembrane region" description="Helical" evidence="4">
    <location>
        <begin position="213"/>
        <end position="232"/>
    </location>
</feature>
<keyword evidence="2 6" id="KW-0238">DNA-binding</keyword>
<dbReference type="GO" id="GO:0003677">
    <property type="term" value="F:DNA binding"/>
    <property type="evidence" value="ECO:0007669"/>
    <property type="project" value="UniProtKB-KW"/>
</dbReference>
<feature type="transmembrane region" description="Helical" evidence="4">
    <location>
        <begin position="6"/>
        <end position="28"/>
    </location>
</feature>
<dbReference type="Pfam" id="PF00196">
    <property type="entry name" value="GerE"/>
    <property type="match status" value="1"/>
</dbReference>
<keyword evidence="4" id="KW-1133">Transmembrane helix</keyword>
<dbReference type="PROSITE" id="PS00622">
    <property type="entry name" value="HTH_LUXR_1"/>
    <property type="match status" value="1"/>
</dbReference>
<dbReference type="PANTHER" id="PTHR44688">
    <property type="entry name" value="DNA-BINDING TRANSCRIPTIONAL ACTIVATOR DEVR_DOSR"/>
    <property type="match status" value="1"/>
</dbReference>
<evidence type="ECO:0000259" key="5">
    <source>
        <dbReference type="PROSITE" id="PS50043"/>
    </source>
</evidence>
<feature type="transmembrane region" description="Helical" evidence="4">
    <location>
        <begin position="131"/>
        <end position="150"/>
    </location>
</feature>
<dbReference type="InterPro" id="IPR036388">
    <property type="entry name" value="WH-like_DNA-bd_sf"/>
</dbReference>
<keyword evidence="3" id="KW-0804">Transcription</keyword>
<dbReference type="SUPFAM" id="SSF46894">
    <property type="entry name" value="C-terminal effector domain of the bipartite response regulators"/>
    <property type="match status" value="1"/>
</dbReference>
<feature type="domain" description="HTH luxR-type" evidence="5">
    <location>
        <begin position="256"/>
        <end position="320"/>
    </location>
</feature>
<evidence type="ECO:0000313" key="7">
    <source>
        <dbReference type="Proteomes" id="UP000002026"/>
    </source>
</evidence>
<evidence type="ECO:0000256" key="4">
    <source>
        <dbReference type="SAM" id="Phobius"/>
    </source>
</evidence>
<dbReference type="eggNOG" id="COG2197">
    <property type="taxonomic scope" value="Bacteria"/>
</dbReference>
<dbReference type="InterPro" id="IPR016032">
    <property type="entry name" value="Sig_transdc_resp-reg_C-effctor"/>
</dbReference>
<reference evidence="6 7" key="1">
    <citation type="journal article" date="2009" name="Stand. Genomic Sci.">
        <title>Complete genome sequence of Slackia heliotrinireducens type strain (RHS 1).</title>
        <authorList>
            <person name="Pukall R."/>
            <person name="Lapidus A."/>
            <person name="Nolan M."/>
            <person name="Copeland A."/>
            <person name="Glavina Del Rio T."/>
            <person name="Lucas S."/>
            <person name="Chen F."/>
            <person name="Tice H."/>
            <person name="Cheng J.F."/>
            <person name="Chertkov O."/>
            <person name="Bruce D."/>
            <person name="Goodwin L."/>
            <person name="Kuske C."/>
            <person name="Brettin T."/>
            <person name="Detter J.C."/>
            <person name="Han C."/>
            <person name="Pitluck S."/>
            <person name="Pati A."/>
            <person name="Mavrommatis K."/>
            <person name="Ivanova N."/>
            <person name="Ovchinnikova G."/>
            <person name="Chen A."/>
            <person name="Palaniappan K."/>
            <person name="Schneider S."/>
            <person name="Rohde M."/>
            <person name="Chain P."/>
            <person name="D'haeseleer P."/>
            <person name="Goker M."/>
            <person name="Bristow J."/>
            <person name="Eisen J.A."/>
            <person name="Markowitz V."/>
            <person name="Kyrpides N.C."/>
            <person name="Klenk H.P."/>
            <person name="Hugenholtz P."/>
        </authorList>
    </citation>
    <scope>NUCLEOTIDE SEQUENCE [LARGE SCALE GENOMIC DNA]</scope>
    <source>
        <strain evidence="7">ATCC 29202 / DSM 20476 / NCTC 11029 / RHS 1</strain>
    </source>
</reference>
<sequence>MSLAFYCYTLLILTACMMAASVCASAFLVTRRSTLMIGAAMFLLYMFKLAIIFEAEHLSQNIAFNWNYFYSITHPLLHTVFSAGFLTCLWLIICSELDEKRPGVLAVPTIVFFGARMLCVVAMSDGPWKQWTFYSLHQVYLLWIAGFAGVRYWRTEEKQARIHLLRYKKWYVAFCVISILILLEDTMNILVISPSLFTEEFSLYLSERNFFDNVLIVFLGAFAVLSSSKTLALRFERPPSREEDSVQRHIDDLLPLYASQHGLSNREAEVLRLLLLGKDNQNIANELTLALGTIKAHVHNILKKTGQPDRESLKRHFWRD</sequence>
<protein>
    <submittedName>
        <fullName evidence="6">Response regulator containing a CheY-like receiver domain and an HTH DNA-binding domain</fullName>
    </submittedName>
</protein>
<dbReference type="InterPro" id="IPR000792">
    <property type="entry name" value="Tscrpt_reg_LuxR_C"/>
</dbReference>
<dbReference type="PANTHER" id="PTHR44688:SF16">
    <property type="entry name" value="DNA-BINDING TRANSCRIPTIONAL ACTIVATOR DEVR_DOSR"/>
    <property type="match status" value="1"/>
</dbReference>
<keyword evidence="7" id="KW-1185">Reference proteome</keyword>
<dbReference type="RefSeq" id="WP_012798382.1">
    <property type="nucleotide sequence ID" value="NC_013165.1"/>
</dbReference>
<keyword evidence="1" id="KW-0805">Transcription regulation</keyword>
<gene>
    <name evidence="6" type="ordered locus">Shel_12520</name>
</gene>
<dbReference type="STRING" id="471855.Shel_12520"/>
<evidence type="ECO:0000313" key="6">
    <source>
        <dbReference type="EMBL" id="ACV22279.1"/>
    </source>
</evidence>
<dbReference type="KEGG" id="shi:Shel_12520"/>
<feature type="transmembrane region" description="Helical" evidence="4">
    <location>
        <begin position="75"/>
        <end position="93"/>
    </location>
</feature>
<proteinExistence type="predicted"/>
<evidence type="ECO:0000256" key="3">
    <source>
        <dbReference type="ARBA" id="ARBA00023163"/>
    </source>
</evidence>
<dbReference type="CDD" id="cd06170">
    <property type="entry name" value="LuxR_C_like"/>
    <property type="match status" value="1"/>
</dbReference>
<dbReference type="EMBL" id="CP001684">
    <property type="protein sequence ID" value="ACV22279.1"/>
    <property type="molecule type" value="Genomic_DNA"/>
</dbReference>
<dbReference type="AlphaFoldDB" id="C7N5U4"/>
<accession>C7N5U4</accession>
<dbReference type="GO" id="GO:0006355">
    <property type="term" value="P:regulation of DNA-templated transcription"/>
    <property type="evidence" value="ECO:0007669"/>
    <property type="project" value="InterPro"/>
</dbReference>
<name>C7N5U4_SLAHD</name>
<feature type="transmembrane region" description="Helical" evidence="4">
    <location>
        <begin position="35"/>
        <end position="55"/>
    </location>
</feature>
<dbReference type="PRINTS" id="PR00038">
    <property type="entry name" value="HTHLUXR"/>
</dbReference>
<dbReference type="HOGENOM" id="CLU_056909_0_0_11"/>
<keyword evidence="4" id="KW-0472">Membrane</keyword>
<dbReference type="PROSITE" id="PS50043">
    <property type="entry name" value="HTH_LUXR_2"/>
    <property type="match status" value="1"/>
</dbReference>